<dbReference type="AlphaFoldDB" id="A0A8J7KEC2"/>
<keyword evidence="3" id="KW-1185">Reference proteome</keyword>
<protein>
    <submittedName>
        <fullName evidence="2">Proline racemase family protein</fullName>
    </submittedName>
</protein>
<dbReference type="PANTHER" id="PTHR33442:SF1">
    <property type="entry name" value="TRANS-3-HYDROXY-L-PROLINE DEHYDRATASE"/>
    <property type="match status" value="1"/>
</dbReference>
<evidence type="ECO:0000313" key="3">
    <source>
        <dbReference type="Proteomes" id="UP000622653"/>
    </source>
</evidence>
<dbReference type="GO" id="GO:0047580">
    <property type="term" value="F:4-hydroxyproline epimerase activity"/>
    <property type="evidence" value="ECO:0007669"/>
    <property type="project" value="TreeGrafter"/>
</dbReference>
<evidence type="ECO:0000256" key="1">
    <source>
        <dbReference type="ARBA" id="ARBA00007529"/>
    </source>
</evidence>
<proteinExistence type="inferred from homology"/>
<name>A0A8J7KEC2_9BACL</name>
<dbReference type="InterPro" id="IPR008794">
    <property type="entry name" value="Pro_racemase_fam"/>
</dbReference>
<dbReference type="Pfam" id="PF05544">
    <property type="entry name" value="Pro_racemase"/>
    <property type="match status" value="1"/>
</dbReference>
<dbReference type="Gene3D" id="3.10.310.10">
    <property type="entry name" value="Diaminopimelate Epimerase, Chain A, domain 1"/>
    <property type="match status" value="1"/>
</dbReference>
<evidence type="ECO:0000313" key="2">
    <source>
        <dbReference type="EMBL" id="MBF4501026.1"/>
    </source>
</evidence>
<dbReference type="EMBL" id="JADKPV010000002">
    <property type="protein sequence ID" value="MBF4501026.1"/>
    <property type="molecule type" value="Genomic_DNA"/>
</dbReference>
<organism evidence="2 3">
    <name type="scientific">Savagea serpentis</name>
    <dbReference type="NCBI Taxonomy" id="2785297"/>
    <lineage>
        <taxon>Bacteria</taxon>
        <taxon>Bacillati</taxon>
        <taxon>Bacillota</taxon>
        <taxon>Bacilli</taxon>
        <taxon>Bacillales</taxon>
        <taxon>Caryophanaceae</taxon>
        <taxon>Savagea</taxon>
    </lineage>
</organism>
<dbReference type="RefSeq" id="WP_194562510.1">
    <property type="nucleotide sequence ID" value="NZ_JADKPV010000002.1"/>
</dbReference>
<dbReference type="SUPFAM" id="SSF54506">
    <property type="entry name" value="Diaminopimelate epimerase-like"/>
    <property type="match status" value="1"/>
</dbReference>
<reference evidence="2" key="1">
    <citation type="submission" date="2020-11" db="EMBL/GenBank/DDBJ databases">
        <title>Multidrug resistant novel bacterium Savagea serpentis sp. nov., isolated from the scats of a vine snake (Ahaetulla nasuta).</title>
        <authorList>
            <person name="Venkata Ramana V."/>
            <person name="Vikas Patil S."/>
            <person name="Yogita Lugani V."/>
        </authorList>
    </citation>
    <scope>NUCLEOTIDE SEQUENCE</scope>
    <source>
        <strain evidence="2">SN6</strain>
    </source>
</reference>
<comment type="caution">
    <text evidence="2">The sequence shown here is derived from an EMBL/GenBank/DDBJ whole genome shotgun (WGS) entry which is preliminary data.</text>
</comment>
<gene>
    <name evidence="2" type="ORF">IRY55_06580</name>
</gene>
<comment type="similarity">
    <text evidence="1">Belongs to the proline racemase family.</text>
</comment>
<accession>A0A8J7KEC2</accession>
<dbReference type="Proteomes" id="UP000622653">
    <property type="component" value="Unassembled WGS sequence"/>
</dbReference>
<dbReference type="PANTHER" id="PTHR33442">
    <property type="entry name" value="TRANS-3-HYDROXY-L-PROLINE DEHYDRATASE"/>
    <property type="match status" value="1"/>
</dbReference>
<sequence length="282" mass="32320">MIVSKVYRTVDTHVEGEIFRFLTDHPFRFQTQDVKEKQALINTTTSQAKLLLLNEPRGHRNIYAAFIESSKIADYQLITLPHEGVPAFKYEVLVASITYLYNFGLIEAKETVNVETAVGIFTLHLTFEAETLTFVTIKLLHEQFAAEEIGGRTYQFMELPENIPNLKLAHLSKITKWAYEQYKQQRFVAFDGTVLYEKIGDCKYRTVNIERDGTITRSPNVDVTALLAKKLCCTVKNETVFNSSMTAYFEGDYVRIPLKGFVTGTHEFLFDDEDPLKNGFII</sequence>